<reference evidence="1" key="1">
    <citation type="submission" date="2019-05" db="EMBL/GenBank/DDBJ databases">
        <title>Genomic Characterization of 104 Bunyaviruses in the Families Peribunyaviridae, Nairoviridae, and Phenuiviridae.</title>
        <authorList>
            <person name="Kapuscinski M."/>
            <person name="Bergren N."/>
            <person name="Russell B."/>
            <person name="Lee J."/>
            <person name="Borland E."/>
            <person name="King D."/>
            <person name="Burkhalter K."/>
            <person name="Stenglein M."/>
            <person name="Kading R."/>
        </authorList>
    </citation>
    <scope>NUCLEOTIDE SEQUENCE</scope>
    <source>
        <strain evidence="1">AG80-226</strain>
    </source>
</reference>
<protein>
    <submittedName>
        <fullName evidence="1">NSs</fullName>
    </submittedName>
</protein>
<evidence type="ECO:0000313" key="1">
    <source>
        <dbReference type="EMBL" id="QLA47102.1"/>
    </source>
</evidence>
<proteinExistence type="predicted"/>
<sequence length="130" mass="14997">MEYTVRNKNTPLCRSLSLNLKTSEGKETTLTLSLEMPTNSLSITMENFLTSLQLPISTQTPKVLNLNSVRQTPEKLYCVFEIGELRLSTTITQDWAKLKFYQQNLLCIEFQVSLQNTFLQLPMEMTRRVS</sequence>
<accession>A0A7D5DSC1</accession>
<dbReference type="EMBL" id="MK896639">
    <property type="protein sequence ID" value="QLA47102.1"/>
    <property type="molecule type" value="Viral_cRNA"/>
</dbReference>
<name>A0A7D5DSC1_9VIRU</name>
<organism evidence="1">
    <name type="scientific">Antequera virus</name>
    <dbReference type="NCBI Taxonomy" id="2748239"/>
    <lineage>
        <taxon>Viruses</taxon>
        <taxon>Riboviria</taxon>
        <taxon>Orthornavirae</taxon>
        <taxon>Negarnaviricota</taxon>
        <taxon>Polyploviricotina</taxon>
        <taxon>Bunyaviricetes</taxon>
        <taxon>Elliovirales</taxon>
        <taxon>Peribunyaviridae</taxon>
        <taxon>Orthobunyavirus</taxon>
        <taxon>Orthobunyavirus bellavistaense</taxon>
    </lineage>
</organism>